<dbReference type="AlphaFoldDB" id="A0A4S8JNE9"/>
<keyword evidence="3" id="KW-1185">Reference proteome</keyword>
<reference evidence="2 3" key="1">
    <citation type="journal article" date="2019" name="Nat. Plants">
        <title>Genome sequencing of Musa balbisiana reveals subgenome evolution and function divergence in polyploid bananas.</title>
        <authorList>
            <person name="Yao X."/>
        </authorList>
    </citation>
    <scope>NUCLEOTIDE SEQUENCE [LARGE SCALE GENOMIC DNA]</scope>
    <source>
        <strain evidence="3">cv. DH-PKW</strain>
        <tissue evidence="2">Leaves</tissue>
    </source>
</reference>
<organism evidence="2 3">
    <name type="scientific">Musa balbisiana</name>
    <name type="common">Banana</name>
    <dbReference type="NCBI Taxonomy" id="52838"/>
    <lineage>
        <taxon>Eukaryota</taxon>
        <taxon>Viridiplantae</taxon>
        <taxon>Streptophyta</taxon>
        <taxon>Embryophyta</taxon>
        <taxon>Tracheophyta</taxon>
        <taxon>Spermatophyta</taxon>
        <taxon>Magnoliopsida</taxon>
        <taxon>Liliopsida</taxon>
        <taxon>Zingiberales</taxon>
        <taxon>Musaceae</taxon>
        <taxon>Musa</taxon>
    </lineage>
</organism>
<name>A0A4S8JNE9_MUSBA</name>
<proteinExistence type="predicted"/>
<feature type="compositionally biased region" description="Basic and acidic residues" evidence="1">
    <location>
        <begin position="206"/>
        <end position="217"/>
    </location>
</feature>
<gene>
    <name evidence="2" type="ORF">C4D60_Mb01t18160</name>
</gene>
<feature type="compositionally biased region" description="Polar residues" evidence="1">
    <location>
        <begin position="250"/>
        <end position="264"/>
    </location>
</feature>
<comment type="caution">
    <text evidence="2">The sequence shown here is derived from an EMBL/GenBank/DDBJ whole genome shotgun (WGS) entry which is preliminary data.</text>
</comment>
<feature type="region of interest" description="Disordered" evidence="1">
    <location>
        <begin position="206"/>
        <end position="270"/>
    </location>
</feature>
<dbReference type="EMBL" id="PYDT01000004">
    <property type="protein sequence ID" value="THU63660.1"/>
    <property type="molecule type" value="Genomic_DNA"/>
</dbReference>
<evidence type="ECO:0000256" key="1">
    <source>
        <dbReference type="SAM" id="MobiDB-lite"/>
    </source>
</evidence>
<dbReference type="PANTHER" id="PTHR35689:SF1">
    <property type="entry name" value="EARLY ENDOSOME ANTIGEN"/>
    <property type="match status" value="1"/>
</dbReference>
<sequence length="270" mass="30948">MDLSPDTEEYIKESIESSLGLPVSVKSLSLKLLASEDARHRLQDQIFVLEERLTEADKRLEQCRAEANMNAQGVKRCVEEKEMIASKYADLVNHCRKLEEECSLYERDLERIMESCDELGKENEELRARLDDNSGLESLGAEVESLKKDKEHLRINLHRAEEEVSKLDLIKFVHLSPSLYVRVKLLFQENKMLDEDNKRLLELLKRERSRQGSDSHKRSATASAKGKRKSSPNDCSSPPGRMIDFGAADSSRQPLSPLHQNSTESRMHRK</sequence>
<dbReference type="STRING" id="52838.A0A4S8JNE9"/>
<accession>A0A4S8JNE9</accession>
<evidence type="ECO:0000313" key="3">
    <source>
        <dbReference type="Proteomes" id="UP000317650"/>
    </source>
</evidence>
<dbReference type="Proteomes" id="UP000317650">
    <property type="component" value="Chromosome 1"/>
</dbReference>
<evidence type="ECO:0000313" key="2">
    <source>
        <dbReference type="EMBL" id="THU63660.1"/>
    </source>
</evidence>
<protein>
    <submittedName>
        <fullName evidence="2">Uncharacterized protein</fullName>
    </submittedName>
</protein>
<dbReference type="PANTHER" id="PTHR35689">
    <property type="entry name" value="EARLY ENDOSOME ANTIGEN"/>
    <property type="match status" value="1"/>
</dbReference>